<feature type="signal peptide" evidence="1">
    <location>
        <begin position="1"/>
        <end position="22"/>
    </location>
</feature>
<dbReference type="KEGG" id="alq:C7Y71_010965"/>
<gene>
    <name evidence="2" type="ORF">C7Y71_010965</name>
</gene>
<dbReference type="EMBL" id="CP033459">
    <property type="protein sequence ID" value="QFQ13485.1"/>
    <property type="molecule type" value="Genomic_DNA"/>
</dbReference>
<dbReference type="InterPro" id="IPR032276">
    <property type="entry name" value="DUF4836"/>
</dbReference>
<dbReference type="OrthoDB" id="1408388at2"/>
<sequence length="533" mass="59193">MKIKNVYLALFALLALFMSSCTDDLKYAKMIPDDAYFVMRLDVKQTVEKCGLQENSKVKKSLTDALKESDLSRDLRDRIEQIFDKPATSGLDLRKPVFLYASKDGSYEETAVVGALHSESDFADLINAFAKEVDSKKVKETSDGVSYVEAGGSYIVFDDDWFYCGDINENKDSEAFVADIAKKMDKNDAPSFADSEEFKKMGNSGGVMQILFNGKGLDKIVKEERIKQVDELLPKDVKLKDATYMFDLTLDNGEMAVTGEFLTTSSQWTEYLKKNDEKLGDVKGDLLKYISKDGLSVIANINGQHILDALKDAGLLEESGDNNEIYKLLPSVNGDLAINITDVKMQEQLPVMSAYVQTKDDAIVNLLAQITEGQAQKVGEQEYLIKQPGNGAAGAGAFNASFGYKNNISYIAMGESPTIFTQPANAYSMNDIKGKKLYVRLGFTALEKMANSDNSEDAEIVKKLAKICDYAELFYEGQGKYVLRLVTKDKAKTPAASLIDLAYDLYDAFNNRVRMYEPDYSSADTSNKEMDLN</sequence>
<dbReference type="PROSITE" id="PS51257">
    <property type="entry name" value="PROKAR_LIPOPROTEIN"/>
    <property type="match status" value="1"/>
</dbReference>
<evidence type="ECO:0000313" key="2">
    <source>
        <dbReference type="EMBL" id="QFQ13485.1"/>
    </source>
</evidence>
<dbReference type="AlphaFoldDB" id="A0A5P8E8Y0"/>
<dbReference type="Proteomes" id="UP000249375">
    <property type="component" value="Chromosome"/>
</dbReference>
<dbReference type="RefSeq" id="WP_111898838.1">
    <property type="nucleotide sequence ID" value="NZ_CP033459.1"/>
</dbReference>
<keyword evidence="1" id="KW-0732">Signal</keyword>
<feature type="chain" id="PRO_5024405521" evidence="1">
    <location>
        <begin position="23"/>
        <end position="533"/>
    </location>
</feature>
<protein>
    <submittedName>
        <fullName evidence="2">DUF4836 family protein</fullName>
    </submittedName>
</protein>
<organism evidence="2 3">
    <name type="scientific">Pseudoprevotella muciniphila</name>
    <dbReference type="NCBI Taxonomy" id="2133944"/>
    <lineage>
        <taxon>Bacteria</taxon>
        <taxon>Pseudomonadati</taxon>
        <taxon>Bacteroidota</taxon>
        <taxon>Bacteroidia</taxon>
        <taxon>Bacteroidales</taxon>
        <taxon>Prevotellaceae</taxon>
        <taxon>Pseudoprevotella</taxon>
    </lineage>
</organism>
<proteinExistence type="predicted"/>
<evidence type="ECO:0000313" key="3">
    <source>
        <dbReference type="Proteomes" id="UP000249375"/>
    </source>
</evidence>
<accession>A0A5P8E8Y0</accession>
<evidence type="ECO:0000256" key="1">
    <source>
        <dbReference type="SAM" id="SignalP"/>
    </source>
</evidence>
<name>A0A5P8E8Y0_9BACT</name>
<reference evidence="2 3" key="1">
    <citation type="submission" date="2018-11" db="EMBL/GenBank/DDBJ databases">
        <authorList>
            <person name="Na S.W."/>
            <person name="Baik M."/>
        </authorList>
    </citation>
    <scope>NUCLEOTIDE SEQUENCE [LARGE SCALE GENOMIC DNA]</scope>
    <source>
        <strain evidence="2 3">E39</strain>
    </source>
</reference>
<keyword evidence="3" id="KW-1185">Reference proteome</keyword>
<dbReference type="Pfam" id="PF16120">
    <property type="entry name" value="DUF4836"/>
    <property type="match status" value="1"/>
</dbReference>